<dbReference type="EMBL" id="BLXT01004508">
    <property type="protein sequence ID" value="GFO13840.1"/>
    <property type="molecule type" value="Genomic_DNA"/>
</dbReference>
<keyword evidence="3" id="KW-1185">Reference proteome</keyword>
<sequence length="90" mass="10120">MRPSAPQRLNSIRAEPYTTEIPMQDRGRSRGHANRNSGGADAGARSQRPPYDNYGYDSRYDSPTYPPPPPYQPSAAPKGYQFDRIQGQTY</sequence>
<feature type="region of interest" description="Disordered" evidence="1">
    <location>
        <begin position="1"/>
        <end position="90"/>
    </location>
</feature>
<gene>
    <name evidence="2" type="ORF">PoB_004034500</name>
</gene>
<evidence type="ECO:0000313" key="2">
    <source>
        <dbReference type="EMBL" id="GFO13840.1"/>
    </source>
</evidence>
<dbReference type="AlphaFoldDB" id="A0AAV4AZQ0"/>
<comment type="caution">
    <text evidence="2">The sequence shown here is derived from an EMBL/GenBank/DDBJ whole genome shotgun (WGS) entry which is preliminary data.</text>
</comment>
<organism evidence="2 3">
    <name type="scientific">Plakobranchus ocellatus</name>
    <dbReference type="NCBI Taxonomy" id="259542"/>
    <lineage>
        <taxon>Eukaryota</taxon>
        <taxon>Metazoa</taxon>
        <taxon>Spiralia</taxon>
        <taxon>Lophotrochozoa</taxon>
        <taxon>Mollusca</taxon>
        <taxon>Gastropoda</taxon>
        <taxon>Heterobranchia</taxon>
        <taxon>Euthyneura</taxon>
        <taxon>Panpulmonata</taxon>
        <taxon>Sacoglossa</taxon>
        <taxon>Placobranchoidea</taxon>
        <taxon>Plakobranchidae</taxon>
        <taxon>Plakobranchus</taxon>
    </lineage>
</organism>
<proteinExistence type="predicted"/>
<dbReference type="Proteomes" id="UP000735302">
    <property type="component" value="Unassembled WGS sequence"/>
</dbReference>
<name>A0AAV4AZQ0_9GAST</name>
<evidence type="ECO:0000313" key="3">
    <source>
        <dbReference type="Proteomes" id="UP000735302"/>
    </source>
</evidence>
<protein>
    <submittedName>
        <fullName evidence="2">Aggrecan core protein-like isoform x4</fullName>
    </submittedName>
</protein>
<evidence type="ECO:0000256" key="1">
    <source>
        <dbReference type="SAM" id="MobiDB-lite"/>
    </source>
</evidence>
<reference evidence="2 3" key="1">
    <citation type="journal article" date="2021" name="Elife">
        <title>Chloroplast acquisition without the gene transfer in kleptoplastic sea slugs, Plakobranchus ocellatus.</title>
        <authorList>
            <person name="Maeda T."/>
            <person name="Takahashi S."/>
            <person name="Yoshida T."/>
            <person name="Shimamura S."/>
            <person name="Takaki Y."/>
            <person name="Nagai Y."/>
            <person name="Toyoda A."/>
            <person name="Suzuki Y."/>
            <person name="Arimoto A."/>
            <person name="Ishii H."/>
            <person name="Satoh N."/>
            <person name="Nishiyama T."/>
            <person name="Hasebe M."/>
            <person name="Maruyama T."/>
            <person name="Minagawa J."/>
            <person name="Obokata J."/>
            <person name="Shigenobu S."/>
        </authorList>
    </citation>
    <scope>NUCLEOTIDE SEQUENCE [LARGE SCALE GENOMIC DNA]</scope>
</reference>
<accession>A0AAV4AZQ0</accession>